<proteinExistence type="predicted"/>
<dbReference type="InterPro" id="IPR027417">
    <property type="entry name" value="P-loop_NTPase"/>
</dbReference>
<dbReference type="Gene3D" id="3.40.50.300">
    <property type="entry name" value="P-loop containing nucleotide triphosphate hydrolases"/>
    <property type="match status" value="1"/>
</dbReference>
<dbReference type="EMBL" id="QRTC01000021">
    <property type="protein sequence ID" value="RGQ41126.1"/>
    <property type="molecule type" value="Genomic_DNA"/>
</dbReference>
<protein>
    <submittedName>
        <fullName evidence="1">Cytidylate kinase-like family protein</fullName>
    </submittedName>
</protein>
<dbReference type="Pfam" id="PF13189">
    <property type="entry name" value="Cytidylate_kin2"/>
    <property type="match status" value="1"/>
</dbReference>
<gene>
    <name evidence="1" type="ORF">DWY99_06760</name>
</gene>
<name>A0A412AXV0_9FIRM</name>
<dbReference type="AlphaFoldDB" id="A0A412AXV0"/>
<evidence type="ECO:0000313" key="1">
    <source>
        <dbReference type="EMBL" id="RGQ41126.1"/>
    </source>
</evidence>
<reference evidence="1 2" key="1">
    <citation type="submission" date="2018-08" db="EMBL/GenBank/DDBJ databases">
        <title>A genome reference for cultivated species of the human gut microbiota.</title>
        <authorList>
            <person name="Zou Y."/>
            <person name="Xue W."/>
            <person name="Luo G."/>
        </authorList>
    </citation>
    <scope>NUCLEOTIDE SEQUENCE [LARGE SCALE GENOMIC DNA]</scope>
    <source>
        <strain evidence="1 2">AF28-26</strain>
    </source>
</reference>
<organism evidence="1 2">
    <name type="scientific">[Clostridium] leptum</name>
    <dbReference type="NCBI Taxonomy" id="1535"/>
    <lineage>
        <taxon>Bacteria</taxon>
        <taxon>Bacillati</taxon>
        <taxon>Bacillota</taxon>
        <taxon>Clostridia</taxon>
        <taxon>Eubacteriales</taxon>
        <taxon>Oscillospiraceae</taxon>
        <taxon>Oscillospiraceae incertae sedis</taxon>
    </lineage>
</organism>
<comment type="caution">
    <text evidence="1">The sequence shown here is derived from an EMBL/GenBank/DDBJ whole genome shotgun (WGS) entry which is preliminary data.</text>
</comment>
<keyword evidence="1" id="KW-0418">Kinase</keyword>
<sequence length="209" mass="23843">MKNNLVIAIAREFGSGGREIGQLVAKKLDIPFYDKGIITQAAKESGIDERIFENVEDIANNSLIYSLSMGIYNPGRFARLPNYSINDEVYRVQTEIIRKVADEGDCVIVGRCADYLLNENPRCVRVFVHADIDIRLKRAIEVYGLPKDTGENFIRKKDRRRASYYQYYTDNKWGDYENYHLILDSGAIGIENASEVVLAYAKGMPQKEE</sequence>
<evidence type="ECO:0000313" key="2">
    <source>
        <dbReference type="Proteomes" id="UP000284751"/>
    </source>
</evidence>
<dbReference type="GO" id="GO:0016301">
    <property type="term" value="F:kinase activity"/>
    <property type="evidence" value="ECO:0007669"/>
    <property type="project" value="UniProtKB-KW"/>
</dbReference>
<keyword evidence="1" id="KW-0808">Transferase</keyword>
<dbReference type="SUPFAM" id="SSF52540">
    <property type="entry name" value="P-loop containing nucleoside triphosphate hydrolases"/>
    <property type="match status" value="1"/>
</dbReference>
<dbReference type="Proteomes" id="UP000284751">
    <property type="component" value="Unassembled WGS sequence"/>
</dbReference>
<accession>A0A412AXV0</accession>